<protein>
    <submittedName>
        <fullName evidence="1">Uncharacterized protein</fullName>
    </submittedName>
</protein>
<dbReference type="VEuPathDB" id="AmoebaDB:KM1_259350"/>
<accession>M7WDV6</accession>
<gene>
    <name evidence="1" type="ORF">KM1_259350</name>
</gene>
<proteinExistence type="predicted"/>
<name>M7WDV6_ENTHI</name>
<organism evidence="1 2">
    <name type="scientific">Entamoeba histolytica HM-3:IMSS</name>
    <dbReference type="NCBI Taxonomy" id="885315"/>
    <lineage>
        <taxon>Eukaryota</taxon>
        <taxon>Amoebozoa</taxon>
        <taxon>Evosea</taxon>
        <taxon>Archamoebae</taxon>
        <taxon>Mastigamoebida</taxon>
        <taxon>Entamoebidae</taxon>
        <taxon>Entamoeba</taxon>
    </lineage>
</organism>
<feature type="non-terminal residue" evidence="1">
    <location>
        <position position="1"/>
    </location>
</feature>
<evidence type="ECO:0000313" key="1">
    <source>
        <dbReference type="EMBL" id="EMS15980.1"/>
    </source>
</evidence>
<reference evidence="1 2" key="1">
    <citation type="submission" date="2013-01" db="EMBL/GenBank/DDBJ databases">
        <authorList>
            <person name="Inman J."/>
            <person name="Zafar N."/>
            <person name="Lorenzi H."/>
            <person name="Caler E."/>
        </authorList>
    </citation>
    <scope>NUCLEOTIDE SEQUENCE [LARGE SCALE GENOMIC DNA]</scope>
    <source>
        <strain evidence="1 2">HM-3:IMSS</strain>
    </source>
</reference>
<dbReference type="EMBL" id="KB637535">
    <property type="protein sequence ID" value="EMS15980.1"/>
    <property type="molecule type" value="Genomic_DNA"/>
</dbReference>
<evidence type="ECO:0000313" key="2">
    <source>
        <dbReference type="Proteomes" id="UP000030780"/>
    </source>
</evidence>
<dbReference type="Proteomes" id="UP000030780">
    <property type="component" value="Unassembled WGS sequence"/>
</dbReference>
<dbReference type="AlphaFoldDB" id="M7WDV6"/>
<sequence>LTLIIERVTHFYELIDE</sequence>